<evidence type="ECO:0000256" key="1">
    <source>
        <dbReference type="SAM" id="Coils"/>
    </source>
</evidence>
<feature type="compositionally biased region" description="Polar residues" evidence="2">
    <location>
        <begin position="69"/>
        <end position="84"/>
    </location>
</feature>
<feature type="compositionally biased region" description="Acidic residues" evidence="2">
    <location>
        <begin position="482"/>
        <end position="495"/>
    </location>
</feature>
<proteinExistence type="predicted"/>
<evidence type="ECO:0000256" key="2">
    <source>
        <dbReference type="SAM" id="MobiDB-lite"/>
    </source>
</evidence>
<feature type="region of interest" description="Disordered" evidence="2">
    <location>
        <begin position="399"/>
        <end position="422"/>
    </location>
</feature>
<keyword evidence="1" id="KW-0175">Coiled coil</keyword>
<name>A0ABR1GW13_9HYPO</name>
<comment type="caution">
    <text evidence="4">The sequence shown here is derived from an EMBL/GenBank/DDBJ whole genome shotgun (WGS) entry which is preliminary data.</text>
</comment>
<accession>A0ABR1GW13</accession>
<evidence type="ECO:0000259" key="3">
    <source>
        <dbReference type="Pfam" id="PF12550"/>
    </source>
</evidence>
<feature type="region of interest" description="Disordered" evidence="2">
    <location>
        <begin position="1"/>
        <end position="86"/>
    </location>
</feature>
<feature type="compositionally biased region" description="Polar residues" evidence="2">
    <location>
        <begin position="408"/>
        <end position="419"/>
    </location>
</feature>
<dbReference type="Pfam" id="PF12550">
    <property type="entry name" value="GCR1_C"/>
    <property type="match status" value="1"/>
</dbReference>
<feature type="region of interest" description="Disordered" evidence="2">
    <location>
        <begin position="435"/>
        <end position="522"/>
    </location>
</feature>
<feature type="compositionally biased region" description="Acidic residues" evidence="2">
    <location>
        <begin position="218"/>
        <end position="228"/>
    </location>
</feature>
<gene>
    <name evidence="4" type="ORF">QQX98_008214</name>
</gene>
<dbReference type="InterPro" id="IPR022210">
    <property type="entry name" value="TF_GCR1-like"/>
</dbReference>
<dbReference type="Proteomes" id="UP001498476">
    <property type="component" value="Unassembled WGS sequence"/>
</dbReference>
<evidence type="ECO:0000313" key="4">
    <source>
        <dbReference type="EMBL" id="KAK7409619.1"/>
    </source>
</evidence>
<dbReference type="EMBL" id="JAZAVJ010000145">
    <property type="protein sequence ID" value="KAK7409619.1"/>
    <property type="molecule type" value="Genomic_DNA"/>
</dbReference>
<evidence type="ECO:0000313" key="5">
    <source>
        <dbReference type="Proteomes" id="UP001498476"/>
    </source>
</evidence>
<feature type="coiled-coil region" evidence="1">
    <location>
        <begin position="113"/>
        <end position="140"/>
    </location>
</feature>
<organism evidence="4 5">
    <name type="scientific">Neonectria punicea</name>
    <dbReference type="NCBI Taxonomy" id="979145"/>
    <lineage>
        <taxon>Eukaryota</taxon>
        <taxon>Fungi</taxon>
        <taxon>Dikarya</taxon>
        <taxon>Ascomycota</taxon>
        <taxon>Pezizomycotina</taxon>
        <taxon>Sordariomycetes</taxon>
        <taxon>Hypocreomycetidae</taxon>
        <taxon>Hypocreales</taxon>
        <taxon>Nectriaceae</taxon>
        <taxon>Neonectria</taxon>
    </lineage>
</organism>
<feature type="region of interest" description="Disordered" evidence="2">
    <location>
        <begin position="192"/>
        <end position="246"/>
    </location>
</feature>
<keyword evidence="5" id="KW-1185">Reference proteome</keyword>
<protein>
    <recommendedName>
        <fullName evidence="3">Transcription activator GCR1-like domain-containing protein</fullName>
    </recommendedName>
</protein>
<feature type="compositionally biased region" description="Basic and acidic residues" evidence="2">
    <location>
        <begin position="204"/>
        <end position="217"/>
    </location>
</feature>
<reference evidence="4 5" key="1">
    <citation type="journal article" date="2025" name="Microbiol. Resour. Announc.">
        <title>Draft genome sequences for Neonectria magnoliae and Neonectria punicea, canker pathogens of Liriodendron tulipifera and Acer saccharum in West Virginia.</title>
        <authorList>
            <person name="Petronek H.M."/>
            <person name="Kasson M.T."/>
            <person name="Metheny A.M."/>
            <person name="Stauder C.M."/>
            <person name="Lovett B."/>
            <person name="Lynch S.C."/>
            <person name="Garnas J.R."/>
            <person name="Kasson L.R."/>
            <person name="Stajich J.E."/>
        </authorList>
    </citation>
    <scope>NUCLEOTIDE SEQUENCE [LARGE SCALE GENOMIC DNA]</scope>
    <source>
        <strain evidence="4 5">NRRL 64653</strain>
    </source>
</reference>
<feature type="compositionally biased region" description="Acidic residues" evidence="2">
    <location>
        <begin position="453"/>
        <end position="465"/>
    </location>
</feature>
<feature type="domain" description="Transcription activator GCR1-like" evidence="3">
    <location>
        <begin position="522"/>
        <end position="604"/>
    </location>
</feature>
<sequence length="630" mass="70799">MEGGYEEGASIRQSPRNMAKAALALLPTPSPEPSALVVPSPARDPHYRRAARTSAPGPSARRMNHTSRRNASPPTQAENRTSRQARIDDTVNKVSFDVARAVVNMQDHYVSKLEAERHRNDELRQKCEALEMQLKMLERKGDAHAVLMHGFVDFMEQVKNGSHAKDARHEGPEVEIARRMGRAYVNRIRAITSDPGSEPQPIPRRVESDTSNHHEVMGGEDVDNEPYADPEGTVSEETGSQADNPPEYMYRLLDKLDTTFDDIHERLEDIDRRLGGSNNDDTDRTLEGFDNDDVVHHDVDIPETTQFPEDDEYPADSPDTLATFDTLPPTPDLTTFTAPLRSTGTRAVKRKTVPSAAQRKIKRRVGMTEQEIHEWKLDLAMRDLEYSHKDRELRFADRGSAVDDGDQSVESQTAAGSSRRTLRTARWKAINDPYSDALSPIEGVPENDKLDSDYEPESDEEEIDDASTISAPRSPTPRAVPPDEELEEELIDEPQEPASKPRYSVPRTGEARVASGPPDRPFQFHKMPKTVIAVWKEYKDGLHGNPAIEDLEKMYDTGWRTGSLRDRKYASNYVSIRQMVVREVEKMCAAEGIAVSQACARLDTRVDGRMQLLLTALRKGQDPLTVIPRR</sequence>